<dbReference type="InterPro" id="IPR001811">
    <property type="entry name" value="Chemokine_IL8-like_dom"/>
</dbReference>
<dbReference type="Pfam" id="PF00048">
    <property type="entry name" value="IL8"/>
    <property type="match status" value="1"/>
</dbReference>
<dbReference type="OrthoDB" id="8934837at2759"/>
<protein>
    <recommendedName>
        <fullName evidence="4">C-C motif chemokine</fullName>
    </recommendedName>
</protein>
<dbReference type="CDD" id="cd00272">
    <property type="entry name" value="Chemokine_CC"/>
    <property type="match status" value="1"/>
</dbReference>
<gene>
    <name evidence="7" type="primary">LOC116224409</name>
</gene>
<dbReference type="InterPro" id="IPR036048">
    <property type="entry name" value="Interleukin_8-like_sf"/>
</dbReference>
<proteinExistence type="inferred from homology"/>
<keyword evidence="6" id="KW-1185">Reference proteome</keyword>
<evidence type="ECO:0000256" key="2">
    <source>
        <dbReference type="ARBA" id="ARBA00022514"/>
    </source>
</evidence>
<dbReference type="InterPro" id="IPR000827">
    <property type="entry name" value="Chemokine_CC_CS"/>
</dbReference>
<keyword evidence="4" id="KW-0732">Signal</keyword>
<keyword evidence="4" id="KW-0145">Chemotaxis</keyword>
<dbReference type="AlphaFoldDB" id="A0A6P8GL73"/>
<keyword evidence="3" id="KW-1015">Disulfide bond</keyword>
<dbReference type="GeneID" id="116224409"/>
<dbReference type="KEGG" id="char:116224409"/>
<feature type="domain" description="Chemokine interleukin-8-like" evidence="5">
    <location>
        <begin position="26"/>
        <end position="85"/>
    </location>
</feature>
<keyword evidence="4" id="KW-0964">Secreted</keyword>
<evidence type="ECO:0000313" key="7">
    <source>
        <dbReference type="RefSeq" id="XP_031439854.1"/>
    </source>
</evidence>
<evidence type="ECO:0000256" key="1">
    <source>
        <dbReference type="ARBA" id="ARBA00010868"/>
    </source>
</evidence>
<dbReference type="InterPro" id="IPR039809">
    <property type="entry name" value="Chemokine_b/g/d"/>
</dbReference>
<accession>A0A6P8GL73</accession>
<dbReference type="Proteomes" id="UP000515152">
    <property type="component" value="Chromosome 17"/>
</dbReference>
<feature type="chain" id="PRO_5028522965" description="C-C motif chemokine" evidence="4">
    <location>
        <begin position="25"/>
        <end position="123"/>
    </location>
</feature>
<sequence>MESFLRVLCIGLATGLLFATLGEGTPIDCCQKTSTTRLQLSKIKHYHMQKVGLCPVDAVVFTTVKDVRVCSDPRRPWVKKAVRYIDSMKQKTTAVLTTQGMKQQTTPVLTTQGMKQQTTAVLK</sequence>
<dbReference type="SMART" id="SM00199">
    <property type="entry name" value="SCY"/>
    <property type="match status" value="1"/>
</dbReference>
<dbReference type="GO" id="GO:0005615">
    <property type="term" value="C:extracellular space"/>
    <property type="evidence" value="ECO:0007669"/>
    <property type="project" value="UniProtKB-KW"/>
</dbReference>
<dbReference type="GO" id="GO:0008009">
    <property type="term" value="F:chemokine activity"/>
    <property type="evidence" value="ECO:0007669"/>
    <property type="project" value="InterPro"/>
</dbReference>
<dbReference type="GO" id="GO:0006955">
    <property type="term" value="P:immune response"/>
    <property type="evidence" value="ECO:0007669"/>
    <property type="project" value="InterPro"/>
</dbReference>
<name>A0A6P8GL73_CLUHA</name>
<evidence type="ECO:0000256" key="4">
    <source>
        <dbReference type="RuleBase" id="RU361150"/>
    </source>
</evidence>
<feature type="signal peptide" evidence="4">
    <location>
        <begin position="1"/>
        <end position="24"/>
    </location>
</feature>
<dbReference type="PANTHER" id="PTHR12015">
    <property type="entry name" value="SMALL INDUCIBLE CYTOKINE A"/>
    <property type="match status" value="1"/>
</dbReference>
<dbReference type="SUPFAM" id="SSF54117">
    <property type="entry name" value="Interleukin 8-like chemokines"/>
    <property type="match status" value="1"/>
</dbReference>
<keyword evidence="2 4" id="KW-0202">Cytokine</keyword>
<comment type="similarity">
    <text evidence="1 4">Belongs to the intercrine beta (chemokine CC) family.</text>
</comment>
<evidence type="ECO:0000259" key="5">
    <source>
        <dbReference type="SMART" id="SM00199"/>
    </source>
</evidence>
<dbReference type="PANTHER" id="PTHR12015:SF177">
    <property type="entry name" value="CHEMOKINE INTERLEUKIN-8-LIKE DOMAIN-CONTAINING PROTEIN"/>
    <property type="match status" value="1"/>
</dbReference>
<dbReference type="RefSeq" id="XP_031439854.1">
    <property type="nucleotide sequence ID" value="XM_031583994.2"/>
</dbReference>
<dbReference type="Gene3D" id="2.40.50.40">
    <property type="match status" value="1"/>
</dbReference>
<comment type="subcellular location">
    <subcellularLocation>
        <location evidence="4">Secreted</location>
    </subcellularLocation>
</comment>
<evidence type="ECO:0000313" key="6">
    <source>
        <dbReference type="Proteomes" id="UP000515152"/>
    </source>
</evidence>
<reference evidence="7" key="1">
    <citation type="submission" date="2025-08" db="UniProtKB">
        <authorList>
            <consortium name="RefSeq"/>
        </authorList>
    </citation>
    <scope>IDENTIFICATION</scope>
</reference>
<dbReference type="PROSITE" id="PS00472">
    <property type="entry name" value="SMALL_CYTOKINES_CC"/>
    <property type="match status" value="1"/>
</dbReference>
<organism evidence="6 7">
    <name type="scientific">Clupea harengus</name>
    <name type="common">Atlantic herring</name>
    <dbReference type="NCBI Taxonomy" id="7950"/>
    <lineage>
        <taxon>Eukaryota</taxon>
        <taxon>Metazoa</taxon>
        <taxon>Chordata</taxon>
        <taxon>Craniata</taxon>
        <taxon>Vertebrata</taxon>
        <taxon>Euteleostomi</taxon>
        <taxon>Actinopterygii</taxon>
        <taxon>Neopterygii</taxon>
        <taxon>Teleostei</taxon>
        <taxon>Clupei</taxon>
        <taxon>Clupeiformes</taxon>
        <taxon>Clupeoidei</taxon>
        <taxon>Clupeidae</taxon>
        <taxon>Clupea</taxon>
    </lineage>
</organism>
<evidence type="ECO:0000256" key="3">
    <source>
        <dbReference type="ARBA" id="ARBA00023157"/>
    </source>
</evidence>